<accession>A0ABY7ED86</accession>
<keyword evidence="3" id="KW-1185">Reference proteome</keyword>
<organism evidence="2 3">
    <name type="scientific">Mya arenaria</name>
    <name type="common">Soft-shell clam</name>
    <dbReference type="NCBI Taxonomy" id="6604"/>
    <lineage>
        <taxon>Eukaryota</taxon>
        <taxon>Metazoa</taxon>
        <taxon>Spiralia</taxon>
        <taxon>Lophotrochozoa</taxon>
        <taxon>Mollusca</taxon>
        <taxon>Bivalvia</taxon>
        <taxon>Autobranchia</taxon>
        <taxon>Heteroconchia</taxon>
        <taxon>Euheterodonta</taxon>
        <taxon>Imparidentia</taxon>
        <taxon>Neoheterodontei</taxon>
        <taxon>Myida</taxon>
        <taxon>Myoidea</taxon>
        <taxon>Myidae</taxon>
        <taxon>Mya</taxon>
    </lineage>
</organism>
<dbReference type="Gene3D" id="1.25.40.610">
    <property type="match status" value="1"/>
</dbReference>
<dbReference type="PROSITE" id="PS50227">
    <property type="entry name" value="G_PROTEIN_RECEP_F2_3"/>
    <property type="match status" value="1"/>
</dbReference>
<sequence length="218" mass="23872">MNGNYLGCGEYAVVTCENGFVASSMVLDCLDDDAWENVTCTYEGNEEENGSVNVTNGNEELTTDTTPPQTGPITCTAVTENGVVWPEALDGKISRHRCPEKYQGDIYRRCQTGKYLNPVNNCTRRAIQDLHSQVFNGSLNSTEALSKLKQETNSLTIGSENLPTAGDLQNVNQILDKVIEDIEINSATIENDTDSFFEVANNLLNGNSTSSWKSLIND</sequence>
<dbReference type="PANTHER" id="PTHR45813:SF8">
    <property type="entry name" value="IG-LIKE DOMAIN-CONTAINING PROTEIN"/>
    <property type="match status" value="1"/>
</dbReference>
<dbReference type="PANTHER" id="PTHR45813">
    <property type="entry name" value="IG-LIKE DOMAIN-CONTAINING PROTEIN"/>
    <property type="match status" value="1"/>
</dbReference>
<dbReference type="SUPFAM" id="SSF111418">
    <property type="entry name" value="Hormone receptor domain"/>
    <property type="match status" value="1"/>
</dbReference>
<feature type="non-terminal residue" evidence="2">
    <location>
        <position position="218"/>
    </location>
</feature>
<name>A0ABY7ED86_MYAAR</name>
<dbReference type="Proteomes" id="UP001164746">
    <property type="component" value="Chromosome 6"/>
</dbReference>
<evidence type="ECO:0000259" key="1">
    <source>
        <dbReference type="PROSITE" id="PS50227"/>
    </source>
</evidence>
<dbReference type="InterPro" id="IPR036445">
    <property type="entry name" value="GPCR_2_extracell_dom_sf"/>
</dbReference>
<dbReference type="InterPro" id="IPR001879">
    <property type="entry name" value="GPCR_2_extracellular_dom"/>
</dbReference>
<protein>
    <recommendedName>
        <fullName evidence="1">G-protein coupled receptors family 2 profile 1 domain-containing protein</fullName>
    </recommendedName>
</protein>
<feature type="domain" description="G-protein coupled receptors family 2 profile 1" evidence="1">
    <location>
        <begin position="39"/>
        <end position="110"/>
    </location>
</feature>
<dbReference type="EMBL" id="CP111017">
    <property type="protein sequence ID" value="WAR07000.1"/>
    <property type="molecule type" value="Genomic_DNA"/>
</dbReference>
<proteinExistence type="predicted"/>
<dbReference type="InterPro" id="IPR051587">
    <property type="entry name" value="Adhesion_GPCR"/>
</dbReference>
<dbReference type="Gene3D" id="4.10.1240.10">
    <property type="entry name" value="GPCR, family 2, extracellular hormone receptor domain"/>
    <property type="match status" value="1"/>
</dbReference>
<evidence type="ECO:0000313" key="3">
    <source>
        <dbReference type="Proteomes" id="UP001164746"/>
    </source>
</evidence>
<evidence type="ECO:0000313" key="2">
    <source>
        <dbReference type="EMBL" id="WAR07000.1"/>
    </source>
</evidence>
<gene>
    <name evidence="2" type="ORF">MAR_016958</name>
</gene>
<reference evidence="2" key="1">
    <citation type="submission" date="2022-11" db="EMBL/GenBank/DDBJ databases">
        <title>Centuries of genome instability and evolution in soft-shell clam transmissible cancer (bioRxiv).</title>
        <authorList>
            <person name="Hart S.F.M."/>
            <person name="Yonemitsu M.A."/>
            <person name="Giersch R.M."/>
            <person name="Beal B.F."/>
            <person name="Arriagada G."/>
            <person name="Davis B.W."/>
            <person name="Ostrander E.A."/>
            <person name="Goff S.P."/>
            <person name="Metzger M.J."/>
        </authorList>
    </citation>
    <scope>NUCLEOTIDE SEQUENCE</scope>
    <source>
        <strain evidence="2">MELC-2E11</strain>
        <tissue evidence="2">Siphon/mantle</tissue>
    </source>
</reference>